<dbReference type="AlphaFoldDB" id="A0AAN0IZX4"/>
<proteinExistence type="predicted"/>
<evidence type="ECO:0000313" key="3">
    <source>
        <dbReference type="Proteomes" id="UP000007879"/>
    </source>
</evidence>
<reference evidence="2" key="2">
    <citation type="submission" date="2024-06" db="UniProtKB">
        <authorList>
            <consortium name="EnsemblMetazoa"/>
        </authorList>
    </citation>
    <scope>IDENTIFICATION</scope>
</reference>
<evidence type="ECO:0000256" key="1">
    <source>
        <dbReference type="SAM" id="Phobius"/>
    </source>
</evidence>
<keyword evidence="1" id="KW-0472">Membrane</keyword>
<protein>
    <submittedName>
        <fullName evidence="2">Uncharacterized protein</fullName>
    </submittedName>
</protein>
<organism evidence="2 3">
    <name type="scientific">Amphimedon queenslandica</name>
    <name type="common">Sponge</name>
    <dbReference type="NCBI Taxonomy" id="400682"/>
    <lineage>
        <taxon>Eukaryota</taxon>
        <taxon>Metazoa</taxon>
        <taxon>Porifera</taxon>
        <taxon>Demospongiae</taxon>
        <taxon>Heteroscleromorpha</taxon>
        <taxon>Haplosclerida</taxon>
        <taxon>Niphatidae</taxon>
        <taxon>Amphimedon</taxon>
    </lineage>
</organism>
<dbReference type="Proteomes" id="UP000007879">
    <property type="component" value="Unassembled WGS sequence"/>
</dbReference>
<dbReference type="KEGG" id="aqu:109580893"/>
<dbReference type="GeneID" id="109580893"/>
<keyword evidence="1" id="KW-0812">Transmembrane</keyword>
<dbReference type="EnsemblMetazoa" id="XM_019994452.1">
    <property type="protein sequence ID" value="XP_019850011.1"/>
    <property type="gene ID" value="LOC109580893"/>
</dbReference>
<keyword evidence="3" id="KW-1185">Reference proteome</keyword>
<name>A0AAN0IZX4_AMPQE</name>
<dbReference type="RefSeq" id="XP_019850011.1">
    <property type="nucleotide sequence ID" value="XM_019994452.1"/>
</dbReference>
<feature type="transmembrane region" description="Helical" evidence="1">
    <location>
        <begin position="68"/>
        <end position="87"/>
    </location>
</feature>
<evidence type="ECO:0000313" key="2">
    <source>
        <dbReference type="EnsemblMetazoa" id="XP_019850011.1"/>
    </source>
</evidence>
<keyword evidence="1" id="KW-1133">Transmembrane helix</keyword>
<accession>A0AAN0IZX4</accession>
<sequence length="123" mass="14333">MSFEVDQVVLENDQLLTPAARDEARLERILYQRRSVTPIKDDVNEDENSSAVNSRVCIFINKTLKMMWLLFFAVLLIFLFLVLVEFFEFCLGYCSNRQACSRSPLRMILGQYIQYTHTGEVPV</sequence>
<reference evidence="3" key="1">
    <citation type="journal article" date="2010" name="Nature">
        <title>The Amphimedon queenslandica genome and the evolution of animal complexity.</title>
        <authorList>
            <person name="Srivastava M."/>
            <person name="Simakov O."/>
            <person name="Chapman J."/>
            <person name="Fahey B."/>
            <person name="Gauthier M.E."/>
            <person name="Mitros T."/>
            <person name="Richards G.S."/>
            <person name="Conaco C."/>
            <person name="Dacre M."/>
            <person name="Hellsten U."/>
            <person name="Larroux C."/>
            <person name="Putnam N.H."/>
            <person name="Stanke M."/>
            <person name="Adamska M."/>
            <person name="Darling A."/>
            <person name="Degnan S.M."/>
            <person name="Oakley T.H."/>
            <person name="Plachetzki D.C."/>
            <person name="Zhai Y."/>
            <person name="Adamski M."/>
            <person name="Calcino A."/>
            <person name="Cummins S.F."/>
            <person name="Goodstein D.M."/>
            <person name="Harris C."/>
            <person name="Jackson D.J."/>
            <person name="Leys S.P."/>
            <person name="Shu S."/>
            <person name="Woodcroft B.J."/>
            <person name="Vervoort M."/>
            <person name="Kosik K.S."/>
            <person name="Manning G."/>
            <person name="Degnan B.M."/>
            <person name="Rokhsar D.S."/>
        </authorList>
    </citation>
    <scope>NUCLEOTIDE SEQUENCE [LARGE SCALE GENOMIC DNA]</scope>
</reference>